<keyword evidence="2" id="KW-1185">Reference proteome</keyword>
<evidence type="ECO:0000313" key="1">
    <source>
        <dbReference type="EMBL" id="MBE9373894.1"/>
    </source>
</evidence>
<dbReference type="Gene3D" id="1.10.4030.10">
    <property type="entry name" value="Porin chaperone SurA, peptide-binding domain"/>
    <property type="match status" value="1"/>
</dbReference>
<dbReference type="PROSITE" id="PS51257">
    <property type="entry name" value="PROKAR_LIPOPROTEIN"/>
    <property type="match status" value="1"/>
</dbReference>
<dbReference type="EMBL" id="JADEYC010000009">
    <property type="protein sequence ID" value="MBE9373894.1"/>
    <property type="molecule type" value="Genomic_DNA"/>
</dbReference>
<evidence type="ECO:0008006" key="3">
    <source>
        <dbReference type="Google" id="ProtNLM"/>
    </source>
</evidence>
<dbReference type="AlphaFoldDB" id="A0A929B657"/>
<dbReference type="InterPro" id="IPR027304">
    <property type="entry name" value="Trigger_fact/SurA_dom_sf"/>
</dbReference>
<accession>A0A929B657</accession>
<proteinExistence type="predicted"/>
<organism evidence="1 2">
    <name type="scientific">Saccharopolyspora montiporae</name>
    <dbReference type="NCBI Taxonomy" id="2781240"/>
    <lineage>
        <taxon>Bacteria</taxon>
        <taxon>Bacillati</taxon>
        <taxon>Actinomycetota</taxon>
        <taxon>Actinomycetes</taxon>
        <taxon>Pseudonocardiales</taxon>
        <taxon>Pseudonocardiaceae</taxon>
        <taxon>Saccharopolyspora</taxon>
    </lineage>
</organism>
<name>A0A929B657_9PSEU</name>
<dbReference type="SUPFAM" id="SSF109998">
    <property type="entry name" value="Triger factor/SurA peptide-binding domain-like"/>
    <property type="match status" value="1"/>
</dbReference>
<dbReference type="Proteomes" id="UP000598360">
    <property type="component" value="Unassembled WGS sequence"/>
</dbReference>
<protein>
    <recommendedName>
        <fullName evidence="3">SurA-like protein</fullName>
    </recommendedName>
</protein>
<sequence length="305" mass="31745">MPLRARRWAPVLLTGLLLAGCGTGPGEPGAAAIVGSARIPVSQVQDRLDEVLRDPEEAARLREEGGLGNRGRQLASFLVQQELIEQAAVREGLRVPESRVDAALQEQGGPAAVADGTLVTPPHVRDYVRSSLLLTELGRAQAGRLSVLVDYLGAGTRGQAQQLAGRIAAGDTAALDEAQRAGRPVARGERLSVAGNPELAALTPMFGAQPGTVLAFEPQPNSGQWIVARIAERSVAPGAPDPAAAQLDEQTLQAIGLRLLGATAQQVGVELSPRYGVWDPIALNAAPEAGQTTGFSFPPRAADRG</sequence>
<evidence type="ECO:0000313" key="2">
    <source>
        <dbReference type="Proteomes" id="UP000598360"/>
    </source>
</evidence>
<comment type="caution">
    <text evidence="1">The sequence shown here is derived from an EMBL/GenBank/DDBJ whole genome shotgun (WGS) entry which is preliminary data.</text>
</comment>
<reference evidence="1" key="1">
    <citation type="submission" date="2020-10" db="EMBL/GenBank/DDBJ databases">
        <title>Diversity and distribution of actinomycetes associated with coral in the coast of Hainan.</title>
        <authorList>
            <person name="Li F."/>
        </authorList>
    </citation>
    <scope>NUCLEOTIDE SEQUENCE</scope>
    <source>
        <strain evidence="1">HNM0983</strain>
    </source>
</reference>
<gene>
    <name evidence="1" type="ORF">IQ251_05465</name>
</gene>